<dbReference type="Proteomes" id="UP001066276">
    <property type="component" value="Chromosome 1_1"/>
</dbReference>
<reference evidence="3" key="1">
    <citation type="journal article" date="2022" name="bioRxiv">
        <title>Sequencing and chromosome-scale assembly of the giantPleurodeles waltlgenome.</title>
        <authorList>
            <person name="Brown T."/>
            <person name="Elewa A."/>
            <person name="Iarovenko S."/>
            <person name="Subramanian E."/>
            <person name="Araus A.J."/>
            <person name="Petzold A."/>
            <person name="Susuki M."/>
            <person name="Suzuki K.-i.T."/>
            <person name="Hayashi T."/>
            <person name="Toyoda A."/>
            <person name="Oliveira C."/>
            <person name="Osipova E."/>
            <person name="Leigh N.D."/>
            <person name="Simon A."/>
            <person name="Yun M.H."/>
        </authorList>
    </citation>
    <scope>NUCLEOTIDE SEQUENCE</scope>
    <source>
        <strain evidence="3">20211129_DDA</strain>
        <tissue evidence="3">Liver</tissue>
    </source>
</reference>
<protein>
    <submittedName>
        <fullName evidence="3">Uncharacterized protein</fullName>
    </submittedName>
</protein>
<name>A0AAV7WSQ2_PLEWA</name>
<accession>A0AAV7WSQ2</accession>
<proteinExistence type="predicted"/>
<evidence type="ECO:0000256" key="2">
    <source>
        <dbReference type="SAM" id="SignalP"/>
    </source>
</evidence>
<organism evidence="3 4">
    <name type="scientific">Pleurodeles waltl</name>
    <name type="common">Iberian ribbed newt</name>
    <dbReference type="NCBI Taxonomy" id="8319"/>
    <lineage>
        <taxon>Eukaryota</taxon>
        <taxon>Metazoa</taxon>
        <taxon>Chordata</taxon>
        <taxon>Craniata</taxon>
        <taxon>Vertebrata</taxon>
        <taxon>Euteleostomi</taxon>
        <taxon>Amphibia</taxon>
        <taxon>Batrachia</taxon>
        <taxon>Caudata</taxon>
        <taxon>Salamandroidea</taxon>
        <taxon>Salamandridae</taxon>
        <taxon>Pleurodelinae</taxon>
        <taxon>Pleurodeles</taxon>
    </lineage>
</organism>
<feature type="signal peptide" evidence="2">
    <location>
        <begin position="1"/>
        <end position="25"/>
    </location>
</feature>
<evidence type="ECO:0000313" key="4">
    <source>
        <dbReference type="Proteomes" id="UP001066276"/>
    </source>
</evidence>
<dbReference type="EMBL" id="JANPWB010000001">
    <property type="protein sequence ID" value="KAJ1215931.1"/>
    <property type="molecule type" value="Genomic_DNA"/>
</dbReference>
<comment type="caution">
    <text evidence="3">The sequence shown here is derived from an EMBL/GenBank/DDBJ whole genome shotgun (WGS) entry which is preliminary data.</text>
</comment>
<evidence type="ECO:0000256" key="1">
    <source>
        <dbReference type="SAM" id="MobiDB-lite"/>
    </source>
</evidence>
<gene>
    <name evidence="3" type="ORF">NDU88_003537</name>
</gene>
<keyword evidence="4" id="KW-1185">Reference proteome</keyword>
<evidence type="ECO:0000313" key="3">
    <source>
        <dbReference type="EMBL" id="KAJ1215931.1"/>
    </source>
</evidence>
<feature type="region of interest" description="Disordered" evidence="1">
    <location>
        <begin position="80"/>
        <end position="105"/>
    </location>
</feature>
<keyword evidence="2" id="KW-0732">Signal</keyword>
<dbReference type="AlphaFoldDB" id="A0AAV7WSQ2"/>
<sequence>MPSLSWPFMTPLASTFLIMWLSCLPRAPVGDVEGHNAGFHNSYLVAYRSCKNVEIEVLKVKRLELEAQYLASSDPVGLAAHRNRPASNPDEKAGSAWTAAQNPIY</sequence>
<feature type="chain" id="PRO_5043339193" evidence="2">
    <location>
        <begin position="26"/>
        <end position="105"/>
    </location>
</feature>